<keyword evidence="2 16" id="KW-1003">Cell membrane</keyword>
<keyword evidence="14 16" id="KW-0472">Membrane</keyword>
<evidence type="ECO:0000256" key="1">
    <source>
        <dbReference type="ARBA" id="ARBA00022448"/>
    </source>
</evidence>
<evidence type="ECO:0000256" key="11">
    <source>
        <dbReference type="ARBA" id="ARBA00023053"/>
    </source>
</evidence>
<keyword evidence="9 16" id="KW-1133">Transmembrane helix</keyword>
<keyword evidence="6 16" id="KW-0288">FMN</keyword>
<evidence type="ECO:0000256" key="2">
    <source>
        <dbReference type="ARBA" id="ARBA00022475"/>
    </source>
</evidence>
<dbReference type="GO" id="GO:0010181">
    <property type="term" value="F:FMN binding"/>
    <property type="evidence" value="ECO:0007669"/>
    <property type="project" value="UniProtKB-UniRule"/>
</dbReference>
<evidence type="ECO:0000256" key="13">
    <source>
        <dbReference type="ARBA" id="ARBA00023075"/>
    </source>
</evidence>
<evidence type="ECO:0000256" key="6">
    <source>
        <dbReference type="ARBA" id="ARBA00022643"/>
    </source>
</evidence>
<comment type="cofactor">
    <cofactor evidence="16 17">
        <name>FMN</name>
        <dbReference type="ChEBI" id="CHEBI:58210"/>
    </cofactor>
</comment>
<protein>
    <recommendedName>
        <fullName evidence="16 17">Na(+)-translocating NADH-quinone reductase subunit C</fullName>
        <shortName evidence="16 17">Na(+)-NQR subunit C</shortName>
        <shortName evidence="16 17">Na(+)-translocating NQR subunit C</shortName>
        <ecNumber evidence="16 17">7.2.1.1</ecNumber>
    </recommendedName>
    <alternativeName>
        <fullName evidence="16 17">NQR complex subunit C</fullName>
    </alternativeName>
    <alternativeName>
        <fullName evidence="16 17">NQR-1 subunit C</fullName>
    </alternativeName>
</protein>
<dbReference type="GO" id="GO:0005886">
    <property type="term" value="C:plasma membrane"/>
    <property type="evidence" value="ECO:0007669"/>
    <property type="project" value="UniProtKB-SubCell"/>
</dbReference>
<evidence type="ECO:0000313" key="20">
    <source>
        <dbReference type="Proteomes" id="UP000315825"/>
    </source>
</evidence>
<comment type="catalytic activity">
    <reaction evidence="16 17">
        <text>a ubiquinone + n Na(+)(in) + NADH + H(+) = a ubiquinol + n Na(+)(out) + NAD(+)</text>
        <dbReference type="Rhea" id="RHEA:47748"/>
        <dbReference type="Rhea" id="RHEA-COMP:9565"/>
        <dbReference type="Rhea" id="RHEA-COMP:9566"/>
        <dbReference type="ChEBI" id="CHEBI:15378"/>
        <dbReference type="ChEBI" id="CHEBI:16389"/>
        <dbReference type="ChEBI" id="CHEBI:17976"/>
        <dbReference type="ChEBI" id="CHEBI:29101"/>
        <dbReference type="ChEBI" id="CHEBI:57540"/>
        <dbReference type="ChEBI" id="CHEBI:57945"/>
        <dbReference type="EC" id="7.2.1.1"/>
    </reaction>
</comment>
<evidence type="ECO:0000259" key="18">
    <source>
        <dbReference type="SMART" id="SM00900"/>
    </source>
</evidence>
<keyword evidence="1 16" id="KW-0813">Transport</keyword>
<keyword evidence="8 16" id="KW-1278">Translocase</keyword>
<keyword evidence="3" id="KW-0997">Cell inner membrane</keyword>
<dbReference type="AlphaFoldDB" id="A0A520N188"/>
<comment type="caution">
    <text evidence="19">The sequence shown here is derived from an EMBL/GenBank/DDBJ whole genome shotgun (WGS) entry which is preliminary data.</text>
</comment>
<dbReference type="GO" id="GO:0016655">
    <property type="term" value="F:oxidoreductase activity, acting on NAD(P)H, quinone or similar compound as acceptor"/>
    <property type="evidence" value="ECO:0007669"/>
    <property type="project" value="UniProtKB-UniRule"/>
</dbReference>
<evidence type="ECO:0000256" key="7">
    <source>
        <dbReference type="ARBA" id="ARBA00022692"/>
    </source>
</evidence>
<dbReference type="EC" id="7.2.1.1" evidence="16 17"/>
<evidence type="ECO:0000256" key="5">
    <source>
        <dbReference type="ARBA" id="ARBA00022630"/>
    </source>
</evidence>
<organism evidence="19 20">
    <name type="scientific">SAR86 cluster bacterium</name>
    <dbReference type="NCBI Taxonomy" id="2030880"/>
    <lineage>
        <taxon>Bacteria</taxon>
        <taxon>Pseudomonadati</taxon>
        <taxon>Pseudomonadota</taxon>
        <taxon>Gammaproteobacteria</taxon>
        <taxon>SAR86 cluster</taxon>
    </lineage>
</organism>
<dbReference type="NCBIfam" id="NF003749">
    <property type="entry name" value="PRK05346.1-5"/>
    <property type="match status" value="1"/>
</dbReference>
<comment type="subcellular location">
    <subcellularLocation>
        <location evidence="16">Cell membrane</location>
        <topology evidence="16">Single-pass membrane protein</topology>
    </subcellularLocation>
</comment>
<comment type="caution">
    <text evidence="16">Lacks conserved residue(s) required for the propagation of feature annotation.</text>
</comment>
<sequence>MKNLIVPLFVCIACAVIVSFTAVSVRYEQKLNQENEKKEKILAAAGIQNSNIDEEFSKIKTLFFSFETGELVSVESGYDHIKAASNVQLSNIVPSKLDIAIIKRQEKIAPLYVWLDEASKIEKIVLPIRGYGLWGTLYGYLSLGPDLNSVMGIEYYEHKETPGLGGEVDNPNWKSGWEGKRIYNSDGSVSLKVVKGVSRDDYEIDGMSGATITSNGVTNMINFWLGDQGYGPIIKKLNEVIE</sequence>
<evidence type="ECO:0000256" key="15">
    <source>
        <dbReference type="ARBA" id="ARBA00023201"/>
    </source>
</evidence>
<evidence type="ECO:0000256" key="17">
    <source>
        <dbReference type="PIRNR" id="PIRNR009437"/>
    </source>
</evidence>
<dbReference type="InterPro" id="IPR010204">
    <property type="entry name" value="NqrC"/>
</dbReference>
<keyword evidence="15 16" id="KW-0739">Sodium transport</keyword>
<comment type="function">
    <text evidence="16">NQR complex catalyzes the reduction of ubiquinone-1 to ubiquinol by two successive reactions, coupled with the transport of Na(+) ions from the cytoplasm to the periplasm. NqrA to NqrE are probably involved in the second step, the conversion of ubisemiquinone to ubiquinol.</text>
</comment>
<evidence type="ECO:0000256" key="8">
    <source>
        <dbReference type="ARBA" id="ARBA00022967"/>
    </source>
</evidence>
<dbReference type="NCBIfam" id="TIGR01938">
    <property type="entry name" value="nqrC"/>
    <property type="match status" value="1"/>
</dbReference>
<evidence type="ECO:0000256" key="3">
    <source>
        <dbReference type="ARBA" id="ARBA00022519"/>
    </source>
</evidence>
<evidence type="ECO:0000256" key="12">
    <source>
        <dbReference type="ARBA" id="ARBA00023065"/>
    </source>
</evidence>
<dbReference type="HAMAP" id="MF_00427">
    <property type="entry name" value="NqrC"/>
    <property type="match status" value="1"/>
</dbReference>
<evidence type="ECO:0000256" key="14">
    <source>
        <dbReference type="ARBA" id="ARBA00023136"/>
    </source>
</evidence>
<comment type="subunit">
    <text evidence="16 17">Composed of six subunits; NqrA, NqrB, NqrC, NqrD, NqrE and NqrF.</text>
</comment>
<proteinExistence type="inferred from homology"/>
<comment type="similarity">
    <text evidence="16 17">Belongs to the NqrC family.</text>
</comment>
<keyword evidence="13 16" id="KW-0830">Ubiquinone</keyword>
<evidence type="ECO:0000256" key="10">
    <source>
        <dbReference type="ARBA" id="ARBA00023027"/>
    </source>
</evidence>
<evidence type="ECO:0000256" key="9">
    <source>
        <dbReference type="ARBA" id="ARBA00022989"/>
    </source>
</evidence>
<keyword evidence="12 16" id="KW-0406">Ion transport</keyword>
<feature type="domain" description="FMN-binding" evidence="18">
    <location>
        <begin position="132"/>
        <end position="228"/>
    </location>
</feature>
<keyword evidence="7 16" id="KW-0812">Transmembrane</keyword>
<evidence type="ECO:0000256" key="4">
    <source>
        <dbReference type="ARBA" id="ARBA00022553"/>
    </source>
</evidence>
<name>A0A520N188_9GAMM</name>
<accession>A0A520N188</accession>
<keyword evidence="5 16" id="KW-0285">Flavoprotein</keyword>
<evidence type="ECO:0000256" key="16">
    <source>
        <dbReference type="HAMAP-Rule" id="MF_00427"/>
    </source>
</evidence>
<dbReference type="EMBL" id="SHBE01000001">
    <property type="protein sequence ID" value="RZO27195.1"/>
    <property type="molecule type" value="Genomic_DNA"/>
</dbReference>
<gene>
    <name evidence="16" type="primary">nqrC</name>
    <name evidence="19" type="ORF">EVA92_00180</name>
</gene>
<dbReference type="PANTHER" id="PTHR37838:SF1">
    <property type="entry name" value="NA(+)-TRANSLOCATING NADH-QUINONE REDUCTASE SUBUNIT C"/>
    <property type="match status" value="1"/>
</dbReference>
<dbReference type="GO" id="GO:0006814">
    <property type="term" value="P:sodium ion transport"/>
    <property type="evidence" value="ECO:0007669"/>
    <property type="project" value="UniProtKB-UniRule"/>
</dbReference>
<feature type="modified residue" description="FMN phosphoryl threonine" evidence="16">
    <location>
        <position position="211"/>
    </location>
</feature>
<dbReference type="Pfam" id="PF04205">
    <property type="entry name" value="FMN_bind"/>
    <property type="match status" value="1"/>
</dbReference>
<keyword evidence="10 16" id="KW-0520">NAD</keyword>
<keyword evidence="4 16" id="KW-0597">Phosphoprotein</keyword>
<dbReference type="PIRSF" id="PIRSF009437">
    <property type="entry name" value="NQR-1_subunit_C"/>
    <property type="match status" value="1"/>
</dbReference>
<evidence type="ECO:0000313" key="19">
    <source>
        <dbReference type="EMBL" id="RZO27195.1"/>
    </source>
</evidence>
<dbReference type="Proteomes" id="UP000315825">
    <property type="component" value="Unassembled WGS sequence"/>
</dbReference>
<keyword evidence="11 16" id="KW-0915">Sodium</keyword>
<dbReference type="SMART" id="SM00900">
    <property type="entry name" value="FMN_bind"/>
    <property type="match status" value="1"/>
</dbReference>
<dbReference type="InterPro" id="IPR007329">
    <property type="entry name" value="FMN-bd"/>
</dbReference>
<dbReference type="PANTHER" id="PTHR37838">
    <property type="entry name" value="NA(+)-TRANSLOCATING NADH-QUINONE REDUCTASE SUBUNIT C"/>
    <property type="match status" value="1"/>
</dbReference>
<reference evidence="19 20" key="1">
    <citation type="submission" date="2019-02" db="EMBL/GenBank/DDBJ databases">
        <title>Prokaryotic population dynamics and viral predation in marine succession experiment using metagenomics: the confinement effect.</title>
        <authorList>
            <person name="Haro-Moreno J.M."/>
            <person name="Rodriguez-Valera F."/>
            <person name="Lopez-Perez M."/>
        </authorList>
    </citation>
    <scope>NUCLEOTIDE SEQUENCE [LARGE SCALE GENOMIC DNA]</scope>
    <source>
        <strain evidence="19">MED-G159</strain>
    </source>
</reference>